<dbReference type="GO" id="GO:0005737">
    <property type="term" value="C:cytoplasm"/>
    <property type="evidence" value="ECO:0007669"/>
    <property type="project" value="EnsemblFungi"/>
</dbReference>
<dbReference type="PANTHER" id="PTHR11937">
    <property type="entry name" value="ACTIN"/>
    <property type="match status" value="1"/>
</dbReference>
<comment type="similarity">
    <text evidence="1">Belongs to the actin family.</text>
</comment>
<dbReference type="InterPro" id="IPR043129">
    <property type="entry name" value="ATPase_NBD"/>
</dbReference>
<dbReference type="EMBL" id="FQNF01000092">
    <property type="protein sequence ID" value="SGZ41298.1"/>
    <property type="molecule type" value="Genomic_DNA"/>
</dbReference>
<dbReference type="GO" id="GO:0031491">
    <property type="term" value="F:nucleosome binding"/>
    <property type="evidence" value="ECO:0007669"/>
    <property type="project" value="EnsemblFungi"/>
</dbReference>
<organism evidence="2 3">
    <name type="scientific">Hanseniaspora guilliermondii</name>
    <dbReference type="NCBI Taxonomy" id="56406"/>
    <lineage>
        <taxon>Eukaryota</taxon>
        <taxon>Fungi</taxon>
        <taxon>Dikarya</taxon>
        <taxon>Ascomycota</taxon>
        <taxon>Saccharomycotina</taxon>
        <taxon>Saccharomycetes</taxon>
        <taxon>Saccharomycodales</taxon>
        <taxon>Saccharomycodaceae</taxon>
        <taxon>Hanseniaspora</taxon>
    </lineage>
</organism>
<dbReference type="Gene3D" id="3.30.420.40">
    <property type="match status" value="2"/>
</dbReference>
<dbReference type="VEuPathDB" id="FungiDB:HGUI_03498"/>
<dbReference type="GO" id="GO:0000812">
    <property type="term" value="C:Swr1 complex"/>
    <property type="evidence" value="ECO:0007669"/>
    <property type="project" value="EnsemblFungi"/>
</dbReference>
<dbReference type="OrthoDB" id="6220758at2759"/>
<accession>A0A1L0B4J5</accession>
<gene>
    <name evidence="2" type="ORF">HGUI_03498</name>
</gene>
<dbReference type="Proteomes" id="UP000183365">
    <property type="component" value="Unassembled WGS sequence"/>
</dbReference>
<proteinExistence type="inferred from homology"/>
<evidence type="ECO:0000313" key="2">
    <source>
        <dbReference type="EMBL" id="SGZ41298.1"/>
    </source>
</evidence>
<dbReference type="InterPro" id="IPR004000">
    <property type="entry name" value="Actin"/>
</dbReference>
<evidence type="ECO:0000313" key="3">
    <source>
        <dbReference type="Proteomes" id="UP000183365"/>
    </source>
</evidence>
<name>A0A1L0B4J5_9ASCO</name>
<dbReference type="GO" id="GO:0006338">
    <property type="term" value="P:chromatin remodeling"/>
    <property type="evidence" value="ECO:0007669"/>
    <property type="project" value="EnsemblFungi"/>
</dbReference>
<dbReference type="SMART" id="SM00268">
    <property type="entry name" value="ACTIN"/>
    <property type="match status" value="1"/>
</dbReference>
<dbReference type="Gene3D" id="3.90.640.10">
    <property type="entry name" value="Actin, Chain A, domain 4"/>
    <property type="match status" value="1"/>
</dbReference>
<dbReference type="SUPFAM" id="SSF53067">
    <property type="entry name" value="Actin-like ATPase domain"/>
    <property type="match status" value="2"/>
</dbReference>
<dbReference type="AlphaFoldDB" id="A0A1L0B4J5"/>
<evidence type="ECO:0000256" key="1">
    <source>
        <dbReference type="RuleBase" id="RU000487"/>
    </source>
</evidence>
<sequence>MDNSNVLLIDNGSYKIKYGIAGDESAPKICHNSIVKSKTSYGEIYCLGNQIENSKLLQSTTNAFIRRPKEFGMLTSWEIQSEIWDYCLYNPKEMGFDLNEYIEHRNDGTVSCPHLILTETMLHMPELSKNTDEVVFEEYAFDSLFKSPSANFIPFNRSLINKTQCYLDSNDNIVNNSGSQEEESDTSFNRFQLVIDSGFECTYVIPIINGCIHYEAVRKSNFGGKYFTGFLKNLISYKHIDLSQETLVVNKIKEQCLYAAPDSFIKQLQKENIVKEYVLPSEEFRFENNHVDDRLDSNMGYLLRENEKLPEGMVSLKLKEELYTVPESILSPDKVHFDSSLNMSSHGLIELIQQSLNLCPDIIKPLLVSNIVLIGGNFNIPNMKNRILRELQLNMPTEWNVRISCDEDKSELFTYYSMNEFSKTNEYLQTRITREDYFEHGLDWTTKKRFGYQAFM</sequence>
<dbReference type="Pfam" id="PF00022">
    <property type="entry name" value="Actin"/>
    <property type="match status" value="1"/>
</dbReference>
<reference evidence="3" key="1">
    <citation type="submission" date="2016-11" db="EMBL/GenBank/DDBJ databases">
        <authorList>
            <person name="Guldener U."/>
        </authorList>
    </citation>
    <scope>NUCLEOTIDE SEQUENCE [LARGE SCALE GENOMIC DNA]</scope>
</reference>
<protein>
    <submittedName>
        <fullName evidence="2">Related to Actin-like protein ARP6</fullName>
    </submittedName>
</protein>
<dbReference type="GO" id="GO:0034399">
    <property type="term" value="C:nuclear periphery"/>
    <property type="evidence" value="ECO:0007669"/>
    <property type="project" value="EnsemblFungi"/>
</dbReference>
<keyword evidence="3" id="KW-1185">Reference proteome</keyword>